<dbReference type="PROSITE" id="PS50863">
    <property type="entry name" value="B3"/>
    <property type="match status" value="2"/>
</dbReference>
<evidence type="ECO:0000313" key="8">
    <source>
        <dbReference type="EMBL" id="RHN78223.1"/>
    </source>
</evidence>
<dbReference type="EMBL" id="PSQE01000001">
    <property type="protein sequence ID" value="RHN78223.1"/>
    <property type="molecule type" value="Genomic_DNA"/>
</dbReference>
<dbReference type="Pfam" id="PF02362">
    <property type="entry name" value="B3"/>
    <property type="match status" value="2"/>
</dbReference>
<dbReference type="SMART" id="SM01019">
    <property type="entry name" value="B3"/>
    <property type="match status" value="3"/>
</dbReference>
<evidence type="ECO:0000256" key="5">
    <source>
        <dbReference type="ARBA" id="ARBA00023242"/>
    </source>
</evidence>
<keyword evidence="3" id="KW-0238">DNA-binding</keyword>
<reference evidence="9" key="1">
    <citation type="journal article" date="2018" name="Nat. Plants">
        <title>Whole-genome landscape of Medicago truncatula symbiotic genes.</title>
        <authorList>
            <person name="Pecrix Y."/>
            <person name="Staton S.E."/>
            <person name="Sallet E."/>
            <person name="Lelandais-Briere C."/>
            <person name="Moreau S."/>
            <person name="Carrere S."/>
            <person name="Blein T."/>
            <person name="Jardinaud M.F."/>
            <person name="Latrasse D."/>
            <person name="Zouine M."/>
            <person name="Zahm M."/>
            <person name="Kreplak J."/>
            <person name="Mayjonade B."/>
            <person name="Satge C."/>
            <person name="Perez M."/>
            <person name="Cauet S."/>
            <person name="Marande W."/>
            <person name="Chantry-Darmon C."/>
            <person name="Lopez-Roques C."/>
            <person name="Bouchez O."/>
            <person name="Berard A."/>
            <person name="Debelle F."/>
            <person name="Munos S."/>
            <person name="Bendahmane A."/>
            <person name="Berges H."/>
            <person name="Niebel A."/>
            <person name="Buitink J."/>
            <person name="Frugier F."/>
            <person name="Benhamed M."/>
            <person name="Crespi M."/>
            <person name="Gouzy J."/>
            <person name="Gamas P."/>
        </authorList>
    </citation>
    <scope>NUCLEOTIDE SEQUENCE [LARGE SCALE GENOMIC DNA]</scope>
    <source>
        <strain evidence="9">cv. Jemalong A17</strain>
    </source>
</reference>
<dbReference type="InterPro" id="IPR050655">
    <property type="entry name" value="Plant_B3_domain"/>
</dbReference>
<proteinExistence type="predicted"/>
<name>A0A396JPN4_MEDTR</name>
<dbReference type="Gene3D" id="2.40.330.10">
    <property type="entry name" value="DNA-binding pseudobarrel domain"/>
    <property type="match status" value="3"/>
</dbReference>
<comment type="caution">
    <text evidence="8">The sequence shown here is derived from an EMBL/GenBank/DDBJ whole genome shotgun (WGS) entry which is preliminary data.</text>
</comment>
<dbReference type="AlphaFoldDB" id="A0A396JPN4"/>
<keyword evidence="2" id="KW-0805">Transcription regulation</keyword>
<feature type="compositionally biased region" description="Acidic residues" evidence="6">
    <location>
        <begin position="122"/>
        <end position="147"/>
    </location>
</feature>
<dbReference type="PANTHER" id="PTHR31920:SF108">
    <property type="entry name" value="B3 DOMAIN-CONTAINING TRANSCRIPTION FACTOR VRN1-LIKE"/>
    <property type="match status" value="1"/>
</dbReference>
<comment type="subcellular location">
    <subcellularLocation>
        <location evidence="1">Nucleus</location>
    </subcellularLocation>
</comment>
<sequence length="438" mass="50175">MSFQQVPDLHRIILQDKKLRVPKKYVEKYWKGISNPIFLKFPNGIQQEIFWVERNGDIWFQKNWESFAKSLKYGYLLTFKFIGGSYFKVKIFGANTLEINYANIKYVDEGAKATEEGKGSDESSDAEATEKGEENDESCDEASDESVEMPKQAQRNGKRKVSMDFDTTQQKLSGSNKVAMVKKARKYQTSEAVNENPFFEITMTQSYANGYHLWLPCEFSREHLNDFKGTATVRVGKERTVKLSLRYYGTKKKHGISGGWKLFRQKYNLKVDDVCKFEMIGRRPVSFNVTITCAKNEPNPKKLPGHKKGVSCGNSVVKKEHIGGTSRSHPKVKEGPDVMKHNTFKVMVKNNAPSVPKEFMKRGCNENIVELKMGGKSWYVKVNYYDSICGCRFGKGWRQFMKACKVEIGDICLFKLIDERIFLFDVSIVGKNPLAMLL</sequence>
<dbReference type="Gramene" id="rna1757">
    <property type="protein sequence ID" value="RHN78223.1"/>
    <property type="gene ID" value="gene1757"/>
</dbReference>
<dbReference type="SUPFAM" id="SSF101936">
    <property type="entry name" value="DNA-binding pseudobarrel domain"/>
    <property type="match status" value="3"/>
</dbReference>
<organism evidence="8 9">
    <name type="scientific">Medicago truncatula</name>
    <name type="common">Barrel medic</name>
    <name type="synonym">Medicago tribuloides</name>
    <dbReference type="NCBI Taxonomy" id="3880"/>
    <lineage>
        <taxon>Eukaryota</taxon>
        <taxon>Viridiplantae</taxon>
        <taxon>Streptophyta</taxon>
        <taxon>Embryophyta</taxon>
        <taxon>Tracheophyta</taxon>
        <taxon>Spermatophyta</taxon>
        <taxon>Magnoliopsida</taxon>
        <taxon>eudicotyledons</taxon>
        <taxon>Gunneridae</taxon>
        <taxon>Pentapetalae</taxon>
        <taxon>rosids</taxon>
        <taxon>fabids</taxon>
        <taxon>Fabales</taxon>
        <taxon>Fabaceae</taxon>
        <taxon>Papilionoideae</taxon>
        <taxon>50 kb inversion clade</taxon>
        <taxon>NPAAA clade</taxon>
        <taxon>Hologalegina</taxon>
        <taxon>IRL clade</taxon>
        <taxon>Trifolieae</taxon>
        <taxon>Medicago</taxon>
    </lineage>
</organism>
<keyword evidence="4" id="KW-0804">Transcription</keyword>
<feature type="domain" description="TF-B3" evidence="7">
    <location>
        <begin position="198"/>
        <end position="295"/>
    </location>
</feature>
<evidence type="ECO:0000313" key="9">
    <source>
        <dbReference type="Proteomes" id="UP000265566"/>
    </source>
</evidence>
<evidence type="ECO:0000256" key="1">
    <source>
        <dbReference type="ARBA" id="ARBA00004123"/>
    </source>
</evidence>
<protein>
    <submittedName>
        <fullName evidence="8">Putative transcription factor B3-Domain family</fullName>
    </submittedName>
</protein>
<evidence type="ECO:0000256" key="4">
    <source>
        <dbReference type="ARBA" id="ARBA00023163"/>
    </source>
</evidence>
<dbReference type="InterPro" id="IPR015300">
    <property type="entry name" value="DNA-bd_pseudobarrel_sf"/>
</dbReference>
<dbReference type="OrthoDB" id="1431437at2759"/>
<dbReference type="CDD" id="cd10017">
    <property type="entry name" value="B3_DNA"/>
    <property type="match status" value="3"/>
</dbReference>
<gene>
    <name evidence="8" type="ORF">MtrunA17_Chr1g0163181</name>
</gene>
<evidence type="ECO:0000256" key="2">
    <source>
        <dbReference type="ARBA" id="ARBA00023015"/>
    </source>
</evidence>
<dbReference type="Proteomes" id="UP000265566">
    <property type="component" value="Chromosome 1"/>
</dbReference>
<evidence type="ECO:0000259" key="7">
    <source>
        <dbReference type="PROSITE" id="PS50863"/>
    </source>
</evidence>
<dbReference type="GO" id="GO:0005634">
    <property type="term" value="C:nucleus"/>
    <property type="evidence" value="ECO:0007669"/>
    <property type="project" value="UniProtKB-SubCell"/>
</dbReference>
<feature type="domain" description="TF-B3" evidence="7">
    <location>
        <begin position="338"/>
        <end position="432"/>
    </location>
</feature>
<dbReference type="PANTHER" id="PTHR31920">
    <property type="entry name" value="B3 DOMAIN-CONTAINING"/>
    <property type="match status" value="1"/>
</dbReference>
<evidence type="ECO:0000256" key="6">
    <source>
        <dbReference type="SAM" id="MobiDB-lite"/>
    </source>
</evidence>
<accession>A0A396JPN4</accession>
<dbReference type="InterPro" id="IPR003340">
    <property type="entry name" value="B3_DNA-bd"/>
</dbReference>
<evidence type="ECO:0000256" key="3">
    <source>
        <dbReference type="ARBA" id="ARBA00023125"/>
    </source>
</evidence>
<dbReference type="GO" id="GO:0003677">
    <property type="term" value="F:DNA binding"/>
    <property type="evidence" value="ECO:0007669"/>
    <property type="project" value="UniProtKB-KW"/>
</dbReference>
<feature type="region of interest" description="Disordered" evidence="6">
    <location>
        <begin position="114"/>
        <end position="166"/>
    </location>
</feature>
<keyword evidence="5" id="KW-0539">Nucleus</keyword>